<reference evidence="1 2" key="1">
    <citation type="submission" date="2022-12" db="EMBL/GenBank/DDBJ databases">
        <title>Chromosome-scale assembly of the Ensete ventricosum genome.</title>
        <authorList>
            <person name="Dussert Y."/>
            <person name="Stocks J."/>
            <person name="Wendawek A."/>
            <person name="Woldeyes F."/>
            <person name="Nichols R.A."/>
            <person name="Borrell J.S."/>
        </authorList>
    </citation>
    <scope>NUCLEOTIDE SEQUENCE [LARGE SCALE GENOMIC DNA]</scope>
    <source>
        <strain evidence="2">cv. Maze</strain>
        <tissue evidence="1">Seeds</tissue>
    </source>
</reference>
<keyword evidence="2" id="KW-1185">Reference proteome</keyword>
<accession>A0AAV8RD55</accession>
<evidence type="ECO:0000313" key="1">
    <source>
        <dbReference type="EMBL" id="KAJ8499909.1"/>
    </source>
</evidence>
<dbReference type="AlphaFoldDB" id="A0AAV8RD55"/>
<name>A0AAV8RD55_ENSVE</name>
<protein>
    <submittedName>
        <fullName evidence="1">Uncharacterized protein</fullName>
    </submittedName>
</protein>
<gene>
    <name evidence="1" type="ORF">OPV22_010461</name>
</gene>
<proteinExistence type="predicted"/>
<comment type="caution">
    <text evidence="1">The sequence shown here is derived from an EMBL/GenBank/DDBJ whole genome shotgun (WGS) entry which is preliminary data.</text>
</comment>
<sequence length="109" mass="11999">MVLAETLLFPATTAGRRRAIDSDGCVGADAKARCDGSCFFRGHCVGKGEVECCCLLEFSVTSRVEERSKLMLSSWLELVRWHASAMAHQQCRLEMTALKAEVGTAMREL</sequence>
<evidence type="ECO:0000313" key="2">
    <source>
        <dbReference type="Proteomes" id="UP001222027"/>
    </source>
</evidence>
<dbReference type="EMBL" id="JAQQAF010000003">
    <property type="protein sequence ID" value="KAJ8499909.1"/>
    <property type="molecule type" value="Genomic_DNA"/>
</dbReference>
<organism evidence="1 2">
    <name type="scientific">Ensete ventricosum</name>
    <name type="common">Abyssinian banana</name>
    <name type="synonym">Musa ensete</name>
    <dbReference type="NCBI Taxonomy" id="4639"/>
    <lineage>
        <taxon>Eukaryota</taxon>
        <taxon>Viridiplantae</taxon>
        <taxon>Streptophyta</taxon>
        <taxon>Embryophyta</taxon>
        <taxon>Tracheophyta</taxon>
        <taxon>Spermatophyta</taxon>
        <taxon>Magnoliopsida</taxon>
        <taxon>Liliopsida</taxon>
        <taxon>Zingiberales</taxon>
        <taxon>Musaceae</taxon>
        <taxon>Ensete</taxon>
    </lineage>
</organism>
<dbReference type="Proteomes" id="UP001222027">
    <property type="component" value="Unassembled WGS sequence"/>
</dbReference>